<evidence type="ECO:0000313" key="4">
    <source>
        <dbReference type="EMBL" id="AJP47914.1"/>
    </source>
</evidence>
<dbReference type="GO" id="GO:0051287">
    <property type="term" value="F:NAD binding"/>
    <property type="evidence" value="ECO:0007669"/>
    <property type="project" value="InterPro"/>
</dbReference>
<protein>
    <submittedName>
        <fullName evidence="4">4-hydroxythreonine-4-phosphate dehydrogenase</fullName>
    </submittedName>
</protein>
<proteinExistence type="predicted"/>
<dbReference type="Proteomes" id="UP000061603">
    <property type="component" value="Chromosome"/>
</dbReference>
<dbReference type="STRING" id="1565605.PG1C_04395"/>
<dbReference type="Pfam" id="PF04166">
    <property type="entry name" value="PdxA"/>
    <property type="match status" value="1"/>
</dbReference>
<keyword evidence="5" id="KW-1185">Reference proteome</keyword>
<dbReference type="RefSeq" id="WP_202636207.1">
    <property type="nucleotide sequence ID" value="NZ_CP010554.1"/>
</dbReference>
<organism evidence="4 5">
    <name type="scientific">Rugosibacter aromaticivorans</name>
    <dbReference type="NCBI Taxonomy" id="1565605"/>
    <lineage>
        <taxon>Bacteria</taxon>
        <taxon>Pseudomonadati</taxon>
        <taxon>Pseudomonadota</taxon>
        <taxon>Betaproteobacteria</taxon>
        <taxon>Nitrosomonadales</taxon>
        <taxon>Sterolibacteriaceae</taxon>
        <taxon>Rugosibacter</taxon>
    </lineage>
</organism>
<dbReference type="EMBL" id="CP010554">
    <property type="protein sequence ID" value="AJP47914.1"/>
    <property type="molecule type" value="Genomic_DNA"/>
</dbReference>
<evidence type="ECO:0000313" key="5">
    <source>
        <dbReference type="Proteomes" id="UP000061603"/>
    </source>
</evidence>
<dbReference type="PATRIC" id="fig|1565605.3.peg.924"/>
<keyword evidence="2" id="KW-0560">Oxidoreductase</keyword>
<dbReference type="InterPro" id="IPR005255">
    <property type="entry name" value="PdxA_fam"/>
</dbReference>
<dbReference type="KEGG" id="rbu:PG1C_04395"/>
<evidence type="ECO:0000256" key="1">
    <source>
        <dbReference type="ARBA" id="ARBA00022723"/>
    </source>
</evidence>
<sequence>MTTSLQERPARPAVGVVIGDPAGIGPEVIAKAWLAGQLHAACRPVLIGSAAAMARALGFIGKTAQINVLTDPATVPAGIVDRVDTLDILDTGRMDGEPLPLGEDTAVGGRVSAEWLDEADQLARSGQFAATVMGPISTGSMKMAGTLDKVVSVTPGESYLLLVSGPLRVAHLTDHMALRDVCEIISRDLVALTLRKLDAVMREWGIPKPRIVVAGLNPHAMGREDSEQIAPAVAQARAEGIDATGPMSPDTVFRQCIEGRFDIVLAMYHDQGHIAIKTWGFSGNSAIILGPPYTHLSVAHGTAFDIVGKNIADHTMMQSAIITGAYLAAGRGFPSEK</sequence>
<reference evidence="4 5" key="1">
    <citation type="journal article" date="2015" name="Genome Announc.">
        <title>Complete Genome Sequence of a Novel Bacterium within the Family Rhodocyclaceae That Degrades Polycyclic Aromatic Hydrocarbons.</title>
        <authorList>
            <person name="Singleton D.R."/>
            <person name="Dickey A.N."/>
            <person name="Scholl E.H."/>
            <person name="Wright F.A."/>
            <person name="Aitken M.D."/>
        </authorList>
    </citation>
    <scope>NUCLEOTIDE SEQUENCE [LARGE SCALE GENOMIC DNA]</scope>
    <source>
        <strain evidence="5">PG1-Ca6</strain>
    </source>
</reference>
<dbReference type="HOGENOM" id="CLU_040168_0_1_4"/>
<dbReference type="PANTHER" id="PTHR30004:SF3">
    <property type="entry name" value="4-HYDROXYTHREONINE-4-PHOSPHATE DEHYDROGENASE 2-RELATED"/>
    <property type="match status" value="1"/>
</dbReference>
<accession>A0A0C5J8D2</accession>
<dbReference type="SUPFAM" id="SSF53659">
    <property type="entry name" value="Isocitrate/Isopropylmalate dehydrogenase-like"/>
    <property type="match status" value="1"/>
</dbReference>
<dbReference type="AlphaFoldDB" id="A0A0C5J8D2"/>
<name>A0A0C5J8D2_9PROT</name>
<keyword evidence="1" id="KW-0479">Metal-binding</keyword>
<dbReference type="PANTHER" id="PTHR30004">
    <property type="entry name" value="4-HYDROXYTHREONINE-4-PHOSPHATE DEHYDROGENASE"/>
    <property type="match status" value="1"/>
</dbReference>
<dbReference type="GO" id="GO:0046872">
    <property type="term" value="F:metal ion binding"/>
    <property type="evidence" value="ECO:0007669"/>
    <property type="project" value="UniProtKB-KW"/>
</dbReference>
<evidence type="ECO:0000256" key="2">
    <source>
        <dbReference type="ARBA" id="ARBA00023002"/>
    </source>
</evidence>
<gene>
    <name evidence="4" type="ORF">PG1C_04395</name>
</gene>
<keyword evidence="3" id="KW-0520">NAD</keyword>
<dbReference type="GO" id="GO:0016491">
    <property type="term" value="F:oxidoreductase activity"/>
    <property type="evidence" value="ECO:0007669"/>
    <property type="project" value="UniProtKB-KW"/>
</dbReference>
<dbReference type="Gene3D" id="3.40.718.10">
    <property type="entry name" value="Isopropylmalate Dehydrogenase"/>
    <property type="match status" value="1"/>
</dbReference>
<evidence type="ECO:0000256" key="3">
    <source>
        <dbReference type="ARBA" id="ARBA00023027"/>
    </source>
</evidence>